<dbReference type="VEuPathDB" id="VectorBase:AAEL027520"/>
<organism evidence="2 3">
    <name type="scientific">Aedes aegypti</name>
    <name type="common">Yellowfever mosquito</name>
    <name type="synonym">Culex aegypti</name>
    <dbReference type="NCBI Taxonomy" id="7159"/>
    <lineage>
        <taxon>Eukaryota</taxon>
        <taxon>Metazoa</taxon>
        <taxon>Ecdysozoa</taxon>
        <taxon>Arthropoda</taxon>
        <taxon>Hexapoda</taxon>
        <taxon>Insecta</taxon>
        <taxon>Pterygota</taxon>
        <taxon>Neoptera</taxon>
        <taxon>Endopterygota</taxon>
        <taxon>Diptera</taxon>
        <taxon>Nematocera</taxon>
        <taxon>Culicoidea</taxon>
        <taxon>Culicidae</taxon>
        <taxon>Culicinae</taxon>
        <taxon>Aedini</taxon>
        <taxon>Aedes</taxon>
        <taxon>Stegomyia</taxon>
    </lineage>
</organism>
<dbReference type="eggNOG" id="KOG3642">
    <property type="taxonomic scope" value="Eukaryota"/>
</dbReference>
<feature type="transmembrane region" description="Helical" evidence="1">
    <location>
        <begin position="26"/>
        <end position="46"/>
    </location>
</feature>
<sequence>MSARLCKRGASRHVNSVSLIDQAARVLFPASFTFFNVLYWLCYYTYQADFTWAPLKEV</sequence>
<accession>Q16EM8</accession>
<evidence type="ECO:0000313" key="2">
    <source>
        <dbReference type="EMBL" id="EAT32686.1"/>
    </source>
</evidence>
<gene>
    <name evidence="2" type="ORF">AaeL_AAEL015091</name>
</gene>
<dbReference type="STRING" id="7159.Q16EM8"/>
<dbReference type="Gene3D" id="1.20.58.390">
    <property type="entry name" value="Neurotransmitter-gated ion-channel transmembrane domain"/>
    <property type="match status" value="1"/>
</dbReference>
<dbReference type="PaxDb" id="7159-AAEL015091-PA"/>
<dbReference type="InterPro" id="IPR038050">
    <property type="entry name" value="Neuro_actylchol_rec"/>
</dbReference>
<dbReference type="Proteomes" id="UP000682892">
    <property type="component" value="Unassembled WGS sequence"/>
</dbReference>
<keyword evidence="1" id="KW-0472">Membrane</keyword>
<dbReference type="SUPFAM" id="SSF90112">
    <property type="entry name" value="Neurotransmitter-gated ion-channel transmembrane pore"/>
    <property type="match status" value="1"/>
</dbReference>
<dbReference type="GO" id="GO:0016020">
    <property type="term" value="C:membrane"/>
    <property type="evidence" value="ECO:0007669"/>
    <property type="project" value="InterPro"/>
</dbReference>
<reference evidence="2" key="1">
    <citation type="submission" date="2005-10" db="EMBL/GenBank/DDBJ databases">
        <authorList>
            <person name="Loftus B.J."/>
            <person name="Nene V.M."/>
            <person name="Hannick L.I."/>
            <person name="Bidwell S."/>
            <person name="Haas B."/>
            <person name="Amedeo P."/>
            <person name="Orvis J."/>
            <person name="Wortman J.R."/>
            <person name="White O.R."/>
            <person name="Salzberg S."/>
            <person name="Shumway M."/>
            <person name="Koo H."/>
            <person name="Zhao Y."/>
            <person name="Holmes M."/>
            <person name="Miller J."/>
            <person name="Schatz M."/>
            <person name="Pop M."/>
            <person name="Pai G."/>
            <person name="Utterback T."/>
            <person name="Rogers Y.-H."/>
            <person name="Kravitz S."/>
            <person name="Fraser C.M."/>
        </authorList>
    </citation>
    <scope>NUCLEOTIDE SEQUENCE</scope>
    <source>
        <strain evidence="2">Liverpool</strain>
    </source>
</reference>
<proteinExistence type="predicted"/>
<dbReference type="GO" id="GO:0006811">
    <property type="term" value="P:monoatomic ion transport"/>
    <property type="evidence" value="ECO:0007669"/>
    <property type="project" value="InterPro"/>
</dbReference>
<name>Q16EM8_AEDAE</name>
<dbReference type="HOGENOM" id="CLU_2980876_0_0_1"/>
<evidence type="ECO:0000313" key="3">
    <source>
        <dbReference type="Proteomes" id="UP000682892"/>
    </source>
</evidence>
<keyword evidence="1" id="KW-0812">Transmembrane</keyword>
<dbReference type="AlphaFoldDB" id="Q16EM8"/>
<evidence type="ECO:0000256" key="1">
    <source>
        <dbReference type="SAM" id="Phobius"/>
    </source>
</evidence>
<reference evidence="2" key="3">
    <citation type="submission" date="2012-09" db="EMBL/GenBank/DDBJ databases">
        <authorList>
            <consortium name="VectorBase"/>
        </authorList>
    </citation>
    <scope>NUCLEOTIDE SEQUENCE</scope>
    <source>
        <strain evidence="2">Liverpool</strain>
    </source>
</reference>
<dbReference type="EMBL" id="CH478648">
    <property type="protein sequence ID" value="EAT32686.1"/>
    <property type="molecule type" value="Genomic_DNA"/>
</dbReference>
<protein>
    <submittedName>
        <fullName evidence="2">AAEL015091-PA</fullName>
    </submittedName>
</protein>
<keyword evidence="1" id="KW-1133">Transmembrane helix</keyword>
<dbReference type="InterPro" id="IPR036719">
    <property type="entry name" value="Neuro-gated_channel_TM_sf"/>
</dbReference>
<reference evidence="2" key="2">
    <citation type="journal article" date="2007" name="Science">
        <title>Genome sequence of Aedes aegypti, a major arbovirus vector.</title>
        <authorList>
            <person name="Nene V."/>
            <person name="Wortman J.R."/>
            <person name="Lawson D."/>
            <person name="Haas B."/>
            <person name="Kodira C."/>
            <person name="Tu Z.J."/>
            <person name="Loftus B."/>
            <person name="Xi Z."/>
            <person name="Megy K."/>
            <person name="Grabherr M."/>
            <person name="Ren Q."/>
            <person name="Zdobnov E.M."/>
            <person name="Lobo N.F."/>
            <person name="Campbell K.S."/>
            <person name="Brown S.E."/>
            <person name="Bonaldo M.F."/>
            <person name="Zhu J."/>
            <person name="Sinkins S.P."/>
            <person name="Hogenkamp D.G."/>
            <person name="Amedeo P."/>
            <person name="Arensburger P."/>
            <person name="Atkinson P.W."/>
            <person name="Bidwell S."/>
            <person name="Biedler J."/>
            <person name="Birney E."/>
            <person name="Bruggner R.V."/>
            <person name="Costas J."/>
            <person name="Coy M.R."/>
            <person name="Crabtree J."/>
            <person name="Crawford M."/>
            <person name="Debruyn B."/>
            <person name="Decaprio D."/>
            <person name="Eiglmeier K."/>
            <person name="Eisenstadt E."/>
            <person name="El-Dorry H."/>
            <person name="Gelbart W.M."/>
            <person name="Gomes S.L."/>
            <person name="Hammond M."/>
            <person name="Hannick L.I."/>
            <person name="Hogan J.R."/>
            <person name="Holmes M.H."/>
            <person name="Jaffe D."/>
            <person name="Johnston J.S."/>
            <person name="Kennedy R.C."/>
            <person name="Koo H."/>
            <person name="Kravitz S."/>
            <person name="Kriventseva E.V."/>
            <person name="Kulp D."/>
            <person name="Labutti K."/>
            <person name="Lee E."/>
            <person name="Li S."/>
            <person name="Lovin D.D."/>
            <person name="Mao C."/>
            <person name="Mauceli E."/>
            <person name="Menck C.F."/>
            <person name="Miller J.R."/>
            <person name="Montgomery P."/>
            <person name="Mori A."/>
            <person name="Nascimento A.L."/>
            <person name="Naveira H.F."/>
            <person name="Nusbaum C."/>
            <person name="O'leary S."/>
            <person name="Orvis J."/>
            <person name="Pertea M."/>
            <person name="Quesneville H."/>
            <person name="Reidenbach K.R."/>
            <person name="Rogers Y.H."/>
            <person name="Roth C.W."/>
            <person name="Schneider J.R."/>
            <person name="Schatz M."/>
            <person name="Shumway M."/>
            <person name="Stanke M."/>
            <person name="Stinson E.O."/>
            <person name="Tubio J.M."/>
            <person name="Vanzee J.P."/>
            <person name="Verjovski-Almeida S."/>
            <person name="Werner D."/>
            <person name="White O."/>
            <person name="Wyder S."/>
            <person name="Zeng Q."/>
            <person name="Zhao Q."/>
            <person name="Zhao Y."/>
            <person name="Hill C.A."/>
            <person name="Raikhel A.S."/>
            <person name="Soares M.B."/>
            <person name="Knudson D.L."/>
            <person name="Lee N.H."/>
            <person name="Galagan J."/>
            <person name="Salzberg S.L."/>
            <person name="Paulsen I.T."/>
            <person name="Dimopoulos G."/>
            <person name="Collins F.H."/>
            <person name="Birren B."/>
            <person name="Fraser-Liggett C.M."/>
            <person name="Severson D.W."/>
        </authorList>
    </citation>
    <scope>NUCLEOTIDE SEQUENCE [LARGE SCALE GENOMIC DNA]</scope>
    <source>
        <strain evidence="2">Liverpool</strain>
    </source>
</reference>